<keyword evidence="1" id="KW-0472">Membrane</keyword>
<dbReference type="EMBL" id="JXZB01000002">
    <property type="protein sequence ID" value="KIQ64373.1"/>
    <property type="molecule type" value="Genomic_DNA"/>
</dbReference>
<sequence>MALLTSPVVVGGALGVIGLVLGPFAVRTARRTGAGRGMALTGTVLSALAVVAAAVTVVFAVWFADLTRDCYEYREVGQWTQCVQQQFDRR</sequence>
<evidence type="ECO:0000313" key="2">
    <source>
        <dbReference type="EMBL" id="KIQ64373.1"/>
    </source>
</evidence>
<feature type="transmembrane region" description="Helical" evidence="1">
    <location>
        <begin position="6"/>
        <end position="26"/>
    </location>
</feature>
<accession>A0A0D0Q0A8</accession>
<feature type="transmembrane region" description="Helical" evidence="1">
    <location>
        <begin position="38"/>
        <end position="64"/>
    </location>
</feature>
<proteinExistence type="predicted"/>
<protein>
    <recommendedName>
        <fullName evidence="4">DUF4190 domain-containing protein</fullName>
    </recommendedName>
</protein>
<keyword evidence="1" id="KW-1133">Transmembrane helix</keyword>
<keyword evidence="1" id="KW-0812">Transmembrane</keyword>
<dbReference type="Proteomes" id="UP000032066">
    <property type="component" value="Unassembled WGS sequence"/>
</dbReference>
<gene>
    <name evidence="2" type="ORF">TR51_08485</name>
</gene>
<dbReference type="PATRIC" id="fig|2064.6.peg.1808"/>
<keyword evidence="3" id="KW-1185">Reference proteome</keyword>
<comment type="caution">
    <text evidence="2">The sequence shown here is derived from an EMBL/GenBank/DDBJ whole genome shotgun (WGS) entry which is preliminary data.</text>
</comment>
<evidence type="ECO:0000256" key="1">
    <source>
        <dbReference type="SAM" id="Phobius"/>
    </source>
</evidence>
<dbReference type="STRING" id="2064.TR51_08485"/>
<reference evidence="2 3" key="1">
    <citation type="submission" date="2015-02" db="EMBL/GenBank/DDBJ databases">
        <title>Draft genome sequence of Kitasatospora griseola MF730-N6, a bafilomycin, terpentecin and satosporin producer.</title>
        <authorList>
            <person name="Arens J.C."/>
            <person name="Haltli B."/>
            <person name="Kerr R.G."/>
        </authorList>
    </citation>
    <scope>NUCLEOTIDE SEQUENCE [LARGE SCALE GENOMIC DNA]</scope>
    <source>
        <strain evidence="2 3">MF730-N6</strain>
    </source>
</reference>
<organism evidence="2 3">
    <name type="scientific">Kitasatospora griseola</name>
    <name type="common">Streptomyces griseolosporeus</name>
    <dbReference type="NCBI Taxonomy" id="2064"/>
    <lineage>
        <taxon>Bacteria</taxon>
        <taxon>Bacillati</taxon>
        <taxon>Actinomycetota</taxon>
        <taxon>Actinomycetes</taxon>
        <taxon>Kitasatosporales</taxon>
        <taxon>Streptomycetaceae</taxon>
        <taxon>Kitasatospora</taxon>
    </lineage>
</organism>
<dbReference type="RefSeq" id="WP_043909861.1">
    <property type="nucleotide sequence ID" value="NZ_JXZB01000002.1"/>
</dbReference>
<evidence type="ECO:0008006" key="4">
    <source>
        <dbReference type="Google" id="ProtNLM"/>
    </source>
</evidence>
<dbReference type="AlphaFoldDB" id="A0A0D0Q0A8"/>
<name>A0A0D0Q0A8_KITGR</name>
<evidence type="ECO:0000313" key="3">
    <source>
        <dbReference type="Proteomes" id="UP000032066"/>
    </source>
</evidence>